<dbReference type="Pfam" id="PF12222">
    <property type="entry name" value="PNGaseA"/>
    <property type="match status" value="1"/>
</dbReference>
<gene>
    <name evidence="2" type="ORF">PHYPA_022929</name>
</gene>
<dbReference type="AlphaFoldDB" id="A0A2K1J0I2"/>
<evidence type="ECO:0000259" key="1">
    <source>
        <dbReference type="Pfam" id="PF12222"/>
    </source>
</evidence>
<keyword evidence="4" id="KW-1185">Reference proteome</keyword>
<dbReference type="Gramene" id="Pp3c18_9680V3.1">
    <property type="protein sequence ID" value="PAC:32981766.CDS.1"/>
    <property type="gene ID" value="Pp3c18_9680"/>
</dbReference>
<feature type="domain" description="Peptide N-acetyl-beta-D-glucosaminyl asparaginase amidase A N-terminal" evidence="1">
    <location>
        <begin position="8"/>
        <end position="193"/>
    </location>
</feature>
<reference evidence="2 4" key="2">
    <citation type="journal article" date="2018" name="Plant J.">
        <title>The Physcomitrella patens chromosome-scale assembly reveals moss genome structure and evolution.</title>
        <authorList>
            <person name="Lang D."/>
            <person name="Ullrich K.K."/>
            <person name="Murat F."/>
            <person name="Fuchs J."/>
            <person name="Jenkins J."/>
            <person name="Haas F.B."/>
            <person name="Piednoel M."/>
            <person name="Gundlach H."/>
            <person name="Van Bel M."/>
            <person name="Meyberg R."/>
            <person name="Vives C."/>
            <person name="Morata J."/>
            <person name="Symeonidi A."/>
            <person name="Hiss M."/>
            <person name="Muchero W."/>
            <person name="Kamisugi Y."/>
            <person name="Saleh O."/>
            <person name="Blanc G."/>
            <person name="Decker E.L."/>
            <person name="van Gessel N."/>
            <person name="Grimwood J."/>
            <person name="Hayes R.D."/>
            <person name="Graham S.W."/>
            <person name="Gunter L.E."/>
            <person name="McDaniel S.F."/>
            <person name="Hoernstein S.N.W."/>
            <person name="Larsson A."/>
            <person name="Li F.W."/>
            <person name="Perroud P.F."/>
            <person name="Phillips J."/>
            <person name="Ranjan P."/>
            <person name="Rokshar D.S."/>
            <person name="Rothfels C.J."/>
            <person name="Schneider L."/>
            <person name="Shu S."/>
            <person name="Stevenson D.W."/>
            <person name="Thummler F."/>
            <person name="Tillich M."/>
            <person name="Villarreal Aguilar J.C."/>
            <person name="Widiez T."/>
            <person name="Wong G.K."/>
            <person name="Wymore A."/>
            <person name="Zhang Y."/>
            <person name="Zimmer A.D."/>
            <person name="Quatrano R.S."/>
            <person name="Mayer K.F.X."/>
            <person name="Goodstein D."/>
            <person name="Casacuberta J.M."/>
            <person name="Vandepoele K."/>
            <person name="Reski R."/>
            <person name="Cuming A.C."/>
            <person name="Tuskan G.A."/>
            <person name="Maumus F."/>
            <person name="Salse J."/>
            <person name="Schmutz J."/>
            <person name="Rensing S.A."/>
        </authorList>
    </citation>
    <scope>NUCLEOTIDE SEQUENCE [LARGE SCALE GENOMIC DNA]</scope>
    <source>
        <strain evidence="3 4">cv. Gransden 2004</strain>
    </source>
</reference>
<evidence type="ECO:0000313" key="4">
    <source>
        <dbReference type="Proteomes" id="UP000006727"/>
    </source>
</evidence>
<evidence type="ECO:0000313" key="2">
    <source>
        <dbReference type="EMBL" id="PNR35030.1"/>
    </source>
</evidence>
<dbReference type="PANTHER" id="PTHR31104">
    <property type="entry name" value="PEPTIDE-N4-(N-ACETYL-BETA-GLUCOSAMINYL)ASPARAGINE AMIDASE A PROTEIN"/>
    <property type="match status" value="1"/>
</dbReference>
<reference evidence="3" key="3">
    <citation type="submission" date="2020-12" db="UniProtKB">
        <authorList>
            <consortium name="EnsemblPlants"/>
        </authorList>
    </citation>
    <scope>IDENTIFICATION</scope>
</reference>
<organism evidence="2">
    <name type="scientific">Physcomitrium patens</name>
    <name type="common">Spreading-leaved earth moss</name>
    <name type="synonym">Physcomitrella patens</name>
    <dbReference type="NCBI Taxonomy" id="3218"/>
    <lineage>
        <taxon>Eukaryota</taxon>
        <taxon>Viridiplantae</taxon>
        <taxon>Streptophyta</taxon>
        <taxon>Embryophyta</taxon>
        <taxon>Bryophyta</taxon>
        <taxon>Bryophytina</taxon>
        <taxon>Bryopsida</taxon>
        <taxon>Funariidae</taxon>
        <taxon>Funariales</taxon>
        <taxon>Funariaceae</taxon>
        <taxon>Physcomitrium</taxon>
    </lineage>
</organism>
<dbReference type="InParanoid" id="A0A2K1J0I2"/>
<reference evidence="2 4" key="1">
    <citation type="journal article" date="2008" name="Science">
        <title>The Physcomitrella genome reveals evolutionary insights into the conquest of land by plants.</title>
        <authorList>
            <person name="Rensing S."/>
            <person name="Lang D."/>
            <person name="Zimmer A."/>
            <person name="Terry A."/>
            <person name="Salamov A."/>
            <person name="Shapiro H."/>
            <person name="Nishiyama T."/>
            <person name="Perroud P.-F."/>
            <person name="Lindquist E."/>
            <person name="Kamisugi Y."/>
            <person name="Tanahashi T."/>
            <person name="Sakakibara K."/>
            <person name="Fujita T."/>
            <person name="Oishi K."/>
            <person name="Shin-I T."/>
            <person name="Kuroki Y."/>
            <person name="Toyoda A."/>
            <person name="Suzuki Y."/>
            <person name="Hashimoto A."/>
            <person name="Yamaguchi K."/>
            <person name="Sugano A."/>
            <person name="Kohara Y."/>
            <person name="Fujiyama A."/>
            <person name="Anterola A."/>
            <person name="Aoki S."/>
            <person name="Ashton N."/>
            <person name="Barbazuk W.B."/>
            <person name="Barker E."/>
            <person name="Bennetzen J."/>
            <person name="Bezanilla M."/>
            <person name="Blankenship R."/>
            <person name="Cho S.H."/>
            <person name="Dutcher S."/>
            <person name="Estelle M."/>
            <person name="Fawcett J.A."/>
            <person name="Gundlach H."/>
            <person name="Hanada K."/>
            <person name="Heyl A."/>
            <person name="Hicks K.A."/>
            <person name="Hugh J."/>
            <person name="Lohr M."/>
            <person name="Mayer K."/>
            <person name="Melkozernov A."/>
            <person name="Murata T."/>
            <person name="Nelson D."/>
            <person name="Pils B."/>
            <person name="Prigge M."/>
            <person name="Reiss B."/>
            <person name="Renner T."/>
            <person name="Rombauts S."/>
            <person name="Rushton P."/>
            <person name="Sanderfoot A."/>
            <person name="Schween G."/>
            <person name="Shiu S.-H."/>
            <person name="Stueber K."/>
            <person name="Theodoulou F.L."/>
            <person name="Tu H."/>
            <person name="Van de Peer Y."/>
            <person name="Verrier P.J."/>
            <person name="Waters E."/>
            <person name="Wood A."/>
            <person name="Yang L."/>
            <person name="Cove D."/>
            <person name="Cuming A."/>
            <person name="Hasebe M."/>
            <person name="Lucas S."/>
            <person name="Mishler D.B."/>
            <person name="Reski R."/>
            <person name="Grigoriev I."/>
            <person name="Quatrano R.S."/>
            <person name="Boore J.L."/>
        </authorList>
    </citation>
    <scope>NUCLEOTIDE SEQUENCE [LARGE SCALE GENOMIC DNA]</scope>
    <source>
        <strain evidence="3 4">cv. Gransden 2004</strain>
    </source>
</reference>
<dbReference type="InterPro" id="IPR021102">
    <property type="entry name" value="PNGase_A"/>
</dbReference>
<name>A0A2K1J0I2_PHYPA</name>
<accession>A0A2K1J0I2</accession>
<dbReference type="PaxDb" id="3218-PP1S19_186V6.1"/>
<evidence type="ECO:0000313" key="3">
    <source>
        <dbReference type="EnsemblPlants" id="PAC:32981766.CDS.1"/>
    </source>
</evidence>
<proteinExistence type="predicted"/>
<dbReference type="EMBL" id="ABEU02000018">
    <property type="protein sequence ID" value="PNR35030.1"/>
    <property type="molecule type" value="Genomic_DNA"/>
</dbReference>
<dbReference type="EnsemblPlants" id="Pp3c18_9680V3.1">
    <property type="protein sequence ID" value="PAC:32981766.CDS.1"/>
    <property type="gene ID" value="Pp3c18_9680"/>
</dbReference>
<dbReference type="Proteomes" id="UP000006727">
    <property type="component" value="Chromosome 18"/>
</dbReference>
<dbReference type="InterPro" id="IPR056948">
    <property type="entry name" value="PNGaseA_N"/>
</dbReference>
<sequence>MTAKSSKKSYGGVADVILPVAKASPLNGGYWFQLHNESDVQSREVQIPRNTYKAVLEICVSFHCSDEFWYTNPPNEFLEANNVSDRVAGNGTFREVLVSVDGLLAGAVYPFPVFYTGGADYYFWRPISGIGSFVLPSYDVDITPFLGKLVDGLNHTFSATVTNALPFWLINANLHLWVNPSLHVTKGELVEHSTVASQSHTKSRFLGLDGTFLTDASRVLSYQGYLESSFGNLTTSAFYSSRFSNKLVYTEGARASAVHQDSKTEAKMVVKSDKKDLVYDRRATSFPLKFFYRETQHENGTVFVKVDVNRSWDQEQQMQSTIGEGGGSIVAASYFVTIVVFFTKSEERSVS</sequence>
<protein>
    <recommendedName>
        <fullName evidence="1">Peptide N-acetyl-beta-D-glucosaminyl asparaginase amidase A N-terminal domain-containing protein</fullName>
    </recommendedName>
</protein>